<accession>A0AA41Z9B7</accession>
<dbReference type="GO" id="GO:0016829">
    <property type="term" value="F:lyase activity"/>
    <property type="evidence" value="ECO:0007669"/>
    <property type="project" value="UniProtKB-KW"/>
</dbReference>
<dbReference type="Proteomes" id="UP001165565">
    <property type="component" value="Unassembled WGS sequence"/>
</dbReference>
<dbReference type="Gene3D" id="3.10.180.10">
    <property type="entry name" value="2,3-Dihydroxybiphenyl 1,2-Dioxygenase, domain 1"/>
    <property type="match status" value="1"/>
</dbReference>
<dbReference type="PANTHER" id="PTHR36503">
    <property type="entry name" value="BLR2520 PROTEIN"/>
    <property type="match status" value="1"/>
</dbReference>
<evidence type="ECO:0000313" key="2">
    <source>
        <dbReference type="Proteomes" id="UP001165565"/>
    </source>
</evidence>
<dbReference type="RefSeq" id="WP_179513111.1">
    <property type="nucleotide sequence ID" value="NZ_JANFAU010000007.1"/>
</dbReference>
<keyword evidence="1" id="KW-0456">Lyase</keyword>
<organism evidence="1 2">
    <name type="scientific">Sphingomonas lycopersici</name>
    <dbReference type="NCBI Taxonomy" id="2951807"/>
    <lineage>
        <taxon>Bacteria</taxon>
        <taxon>Pseudomonadati</taxon>
        <taxon>Pseudomonadota</taxon>
        <taxon>Alphaproteobacteria</taxon>
        <taxon>Sphingomonadales</taxon>
        <taxon>Sphingomonadaceae</taxon>
        <taxon>Sphingomonas</taxon>
    </lineage>
</organism>
<protein>
    <submittedName>
        <fullName evidence="1">Lactoylglutathione lyase</fullName>
    </submittedName>
</protein>
<proteinExistence type="predicted"/>
<comment type="caution">
    <text evidence="1">The sequence shown here is derived from an EMBL/GenBank/DDBJ whole genome shotgun (WGS) entry which is preliminary data.</text>
</comment>
<gene>
    <name evidence="1" type="ORF">NEE01_09275</name>
</gene>
<dbReference type="EMBL" id="JANFAV010000005">
    <property type="protein sequence ID" value="MCW6534976.1"/>
    <property type="molecule type" value="Genomic_DNA"/>
</dbReference>
<reference evidence="1" key="1">
    <citation type="submission" date="2022-06" db="EMBL/GenBank/DDBJ databases">
        <title>Sphingomonas sp. nov. isolated from rhizosphere soil of tomato.</title>
        <authorList>
            <person name="Dong H."/>
            <person name="Gao R."/>
        </authorList>
    </citation>
    <scope>NUCLEOTIDE SEQUENCE</scope>
    <source>
        <strain evidence="1">MMSM24</strain>
    </source>
</reference>
<dbReference type="AlphaFoldDB" id="A0AA41Z9B7"/>
<dbReference type="InterPro" id="IPR029068">
    <property type="entry name" value="Glyas_Bleomycin-R_OHBP_Dase"/>
</dbReference>
<dbReference type="SUPFAM" id="SSF54593">
    <property type="entry name" value="Glyoxalase/Bleomycin resistance protein/Dihydroxybiphenyl dioxygenase"/>
    <property type="match status" value="1"/>
</dbReference>
<evidence type="ECO:0000313" key="1">
    <source>
        <dbReference type="EMBL" id="MCW6534976.1"/>
    </source>
</evidence>
<name>A0AA41Z9B7_9SPHN</name>
<dbReference type="PANTHER" id="PTHR36503:SF2">
    <property type="entry name" value="BLR2408 PROTEIN"/>
    <property type="match status" value="1"/>
</dbReference>
<sequence>MAKMIFVNLPVANVAKATAFYEAIGMKKNPMFSNEQASAMEWSDTIMFMLLDHAFYATFTDKKIIDAKTTSGVLLALSRDSRAAVDEIVEAAIAAGGREPREKQDLGFMYGRAFEDLDGHVFEPSYMDMAAAAQALAPTHGDAVSA</sequence>
<keyword evidence="2" id="KW-1185">Reference proteome</keyword>